<dbReference type="AlphaFoldDB" id="A0A0D8XS94"/>
<keyword evidence="2" id="KW-1185">Reference proteome</keyword>
<organism evidence="1 2">
    <name type="scientific">Dictyocaulus viviparus</name>
    <name type="common">Bovine lungworm</name>
    <dbReference type="NCBI Taxonomy" id="29172"/>
    <lineage>
        <taxon>Eukaryota</taxon>
        <taxon>Metazoa</taxon>
        <taxon>Ecdysozoa</taxon>
        <taxon>Nematoda</taxon>
        <taxon>Chromadorea</taxon>
        <taxon>Rhabditida</taxon>
        <taxon>Rhabditina</taxon>
        <taxon>Rhabditomorpha</taxon>
        <taxon>Strongyloidea</taxon>
        <taxon>Metastrongylidae</taxon>
        <taxon>Dictyocaulus</taxon>
    </lineage>
</organism>
<gene>
    <name evidence="1" type="ORF">DICVIV_07283</name>
</gene>
<reference evidence="1 2" key="1">
    <citation type="submission" date="2013-11" db="EMBL/GenBank/DDBJ databases">
        <title>Draft genome of the bovine lungworm Dictyocaulus viviparus.</title>
        <authorList>
            <person name="Mitreva M."/>
        </authorList>
    </citation>
    <scope>NUCLEOTIDE SEQUENCE [LARGE SCALE GENOMIC DNA]</scope>
    <source>
        <strain evidence="1 2">HannoverDv2000</strain>
    </source>
</reference>
<name>A0A0D8XS94_DICVI</name>
<proteinExistence type="predicted"/>
<dbReference type="Proteomes" id="UP000053766">
    <property type="component" value="Unassembled WGS sequence"/>
</dbReference>
<reference evidence="2" key="2">
    <citation type="journal article" date="2016" name="Sci. Rep.">
        <title>Dictyocaulus viviparus genome, variome and transcriptome elucidate lungworm biology and support future intervention.</title>
        <authorList>
            <person name="McNulty S.N."/>
            <person name="Strube C."/>
            <person name="Rosa B.A."/>
            <person name="Martin J.C."/>
            <person name="Tyagi R."/>
            <person name="Choi Y.J."/>
            <person name="Wang Q."/>
            <person name="Hallsworth Pepin K."/>
            <person name="Zhang X."/>
            <person name="Ozersky P."/>
            <person name="Wilson R.K."/>
            <person name="Sternberg P.W."/>
            <person name="Gasser R.B."/>
            <person name="Mitreva M."/>
        </authorList>
    </citation>
    <scope>NUCLEOTIDE SEQUENCE [LARGE SCALE GENOMIC DNA]</scope>
    <source>
        <strain evidence="2">HannoverDv2000</strain>
    </source>
</reference>
<protein>
    <submittedName>
        <fullName evidence="1">Uncharacterized protein</fullName>
    </submittedName>
</protein>
<accession>A0A0D8XS94</accession>
<sequence>MSRHPLPHSAGMLLDTPNYRDIPLHLYLDEVVVKFKRMADTADFVAHFVTCNIEVVLLS</sequence>
<dbReference type="EMBL" id="KN716342">
    <property type="protein sequence ID" value="KJH46629.1"/>
    <property type="molecule type" value="Genomic_DNA"/>
</dbReference>
<evidence type="ECO:0000313" key="1">
    <source>
        <dbReference type="EMBL" id="KJH46629.1"/>
    </source>
</evidence>
<evidence type="ECO:0000313" key="2">
    <source>
        <dbReference type="Proteomes" id="UP000053766"/>
    </source>
</evidence>